<organism evidence="12 13">
    <name type="scientific">Deinococcus seoulensis</name>
    <dbReference type="NCBI Taxonomy" id="1837379"/>
    <lineage>
        <taxon>Bacteria</taxon>
        <taxon>Thermotogati</taxon>
        <taxon>Deinococcota</taxon>
        <taxon>Deinococci</taxon>
        <taxon>Deinococcales</taxon>
        <taxon>Deinococcaceae</taxon>
        <taxon>Deinococcus</taxon>
    </lineage>
</organism>
<gene>
    <name evidence="12" type="ORF">GCM10008959_16880</name>
</gene>
<keyword evidence="7" id="KW-0663">Pyridoxal phosphate</keyword>
<dbReference type="GO" id="GO:0008483">
    <property type="term" value="F:transaminase activity"/>
    <property type="evidence" value="ECO:0007669"/>
    <property type="project" value="UniProtKB-KW"/>
</dbReference>
<dbReference type="CDD" id="cd00609">
    <property type="entry name" value="AAT_like"/>
    <property type="match status" value="1"/>
</dbReference>
<sequence length="353" mass="36659">MTTDLPSVDLPDTDLTGLPPLLPRAPHGGPDAQPFTGLDFSVNTNPYGPNPRLIQAVRDADHAHYPDPGYTRVRERLAAWHATEPGGVALATGASDLLHRLTRAFLGGGDTLLSLHAPFGELTRAAALQRASVQVVPALPTTLPARTRLVYAGYPHNPTGHSPTPAELLAAADTCAAAGALLIVDEAYAPFTALPVPPRHPALVRVLSPGKAHGMVGARPAYALAAPTVVAALDNLAPAWHVTAATAAVLAALPHGARFLAETLPRVAAHASELAADLGRLGRTEHTGTPFMTLRVGDAAALTADLREGGIRVRDCASYGLPDCIRVSTRLPGENAALLRALTARLGRGGRHG</sequence>
<evidence type="ECO:0000256" key="2">
    <source>
        <dbReference type="ARBA" id="ARBA00007970"/>
    </source>
</evidence>
<evidence type="ECO:0000256" key="3">
    <source>
        <dbReference type="ARBA" id="ARBA00012748"/>
    </source>
</evidence>
<feature type="compositionally biased region" description="Low complexity" evidence="10">
    <location>
        <begin position="9"/>
        <end position="19"/>
    </location>
</feature>
<dbReference type="SUPFAM" id="SSF53383">
    <property type="entry name" value="PLP-dependent transferases"/>
    <property type="match status" value="1"/>
</dbReference>
<dbReference type="InterPro" id="IPR015424">
    <property type="entry name" value="PyrdxlP-dep_Trfase"/>
</dbReference>
<dbReference type="RefSeq" id="WP_189064552.1">
    <property type="nucleotide sequence ID" value="NZ_BMQM01000009.1"/>
</dbReference>
<dbReference type="InterPro" id="IPR004839">
    <property type="entry name" value="Aminotransferase_I/II_large"/>
</dbReference>
<dbReference type="Pfam" id="PF00155">
    <property type="entry name" value="Aminotran_1_2"/>
    <property type="match status" value="1"/>
</dbReference>
<evidence type="ECO:0000256" key="5">
    <source>
        <dbReference type="ARBA" id="ARBA00022605"/>
    </source>
</evidence>
<reference evidence="13" key="1">
    <citation type="journal article" date="2019" name="Int. J. Syst. Evol. Microbiol.">
        <title>The Global Catalogue of Microorganisms (GCM) 10K type strain sequencing project: providing services to taxonomists for standard genome sequencing and annotation.</title>
        <authorList>
            <consortium name="The Broad Institute Genomics Platform"/>
            <consortium name="The Broad Institute Genome Sequencing Center for Infectious Disease"/>
            <person name="Wu L."/>
            <person name="Ma J."/>
        </authorList>
    </citation>
    <scope>NUCLEOTIDE SEQUENCE [LARGE SCALE GENOMIC DNA]</scope>
    <source>
        <strain evidence="13">JCM 31404</strain>
    </source>
</reference>
<name>A0ABQ2RUG6_9DEIO</name>
<comment type="caution">
    <text evidence="12">The sequence shown here is derived from an EMBL/GenBank/DDBJ whole genome shotgun (WGS) entry which is preliminary data.</text>
</comment>
<protein>
    <recommendedName>
        <fullName evidence="3">histidinol-phosphate transaminase</fullName>
        <ecNumber evidence="3">2.6.1.9</ecNumber>
    </recommendedName>
</protein>
<dbReference type="Gene3D" id="3.40.640.10">
    <property type="entry name" value="Type I PLP-dependent aspartate aminotransferase-like (Major domain)"/>
    <property type="match status" value="1"/>
</dbReference>
<dbReference type="Gene3D" id="3.90.1150.10">
    <property type="entry name" value="Aspartate Aminotransferase, domain 1"/>
    <property type="match status" value="1"/>
</dbReference>
<dbReference type="EC" id="2.6.1.9" evidence="3"/>
<dbReference type="EMBL" id="BMQM01000009">
    <property type="protein sequence ID" value="GGR55930.1"/>
    <property type="molecule type" value="Genomic_DNA"/>
</dbReference>
<keyword evidence="5" id="KW-0028">Amino-acid biosynthesis</keyword>
<feature type="domain" description="Aminotransferase class I/classII large" evidence="11">
    <location>
        <begin position="38"/>
        <end position="330"/>
    </location>
</feature>
<evidence type="ECO:0000256" key="1">
    <source>
        <dbReference type="ARBA" id="ARBA00005011"/>
    </source>
</evidence>
<dbReference type="InterPro" id="IPR015421">
    <property type="entry name" value="PyrdxlP-dep_Trfase_major"/>
</dbReference>
<dbReference type="PANTHER" id="PTHR43643:SF6">
    <property type="entry name" value="HISTIDINOL-PHOSPHATE AMINOTRANSFERASE"/>
    <property type="match status" value="1"/>
</dbReference>
<evidence type="ECO:0000256" key="9">
    <source>
        <dbReference type="ARBA" id="ARBA00047481"/>
    </source>
</evidence>
<feature type="region of interest" description="Disordered" evidence="10">
    <location>
        <begin position="1"/>
        <end position="32"/>
    </location>
</feature>
<evidence type="ECO:0000256" key="6">
    <source>
        <dbReference type="ARBA" id="ARBA00022679"/>
    </source>
</evidence>
<keyword evidence="8" id="KW-0368">Histidine biosynthesis</keyword>
<evidence type="ECO:0000313" key="12">
    <source>
        <dbReference type="EMBL" id="GGR55930.1"/>
    </source>
</evidence>
<comment type="pathway">
    <text evidence="1">Amino-acid biosynthesis; L-histidine biosynthesis; L-histidine from 5-phospho-alpha-D-ribose 1-diphosphate: step 7/9.</text>
</comment>
<keyword evidence="13" id="KW-1185">Reference proteome</keyword>
<keyword evidence="4 12" id="KW-0032">Aminotransferase</keyword>
<evidence type="ECO:0000256" key="8">
    <source>
        <dbReference type="ARBA" id="ARBA00023102"/>
    </source>
</evidence>
<evidence type="ECO:0000256" key="7">
    <source>
        <dbReference type="ARBA" id="ARBA00022898"/>
    </source>
</evidence>
<comment type="catalytic activity">
    <reaction evidence="9">
        <text>L-histidinol phosphate + 2-oxoglutarate = 3-(imidazol-4-yl)-2-oxopropyl phosphate + L-glutamate</text>
        <dbReference type="Rhea" id="RHEA:23744"/>
        <dbReference type="ChEBI" id="CHEBI:16810"/>
        <dbReference type="ChEBI" id="CHEBI:29985"/>
        <dbReference type="ChEBI" id="CHEBI:57766"/>
        <dbReference type="ChEBI" id="CHEBI:57980"/>
        <dbReference type="EC" id="2.6.1.9"/>
    </reaction>
</comment>
<keyword evidence="6" id="KW-0808">Transferase</keyword>
<dbReference type="InterPro" id="IPR015422">
    <property type="entry name" value="PyrdxlP-dep_Trfase_small"/>
</dbReference>
<dbReference type="PANTHER" id="PTHR43643">
    <property type="entry name" value="HISTIDINOL-PHOSPHATE AMINOTRANSFERASE 2"/>
    <property type="match status" value="1"/>
</dbReference>
<evidence type="ECO:0000259" key="11">
    <source>
        <dbReference type="Pfam" id="PF00155"/>
    </source>
</evidence>
<dbReference type="Proteomes" id="UP000634308">
    <property type="component" value="Unassembled WGS sequence"/>
</dbReference>
<proteinExistence type="inferred from homology"/>
<evidence type="ECO:0000313" key="13">
    <source>
        <dbReference type="Proteomes" id="UP000634308"/>
    </source>
</evidence>
<accession>A0ABQ2RUG6</accession>
<evidence type="ECO:0000256" key="10">
    <source>
        <dbReference type="SAM" id="MobiDB-lite"/>
    </source>
</evidence>
<dbReference type="InterPro" id="IPR050106">
    <property type="entry name" value="HistidinolP_aminotransfase"/>
</dbReference>
<evidence type="ECO:0000256" key="4">
    <source>
        <dbReference type="ARBA" id="ARBA00022576"/>
    </source>
</evidence>
<comment type="similarity">
    <text evidence="2">Belongs to the class-II pyridoxal-phosphate-dependent aminotransferase family. Histidinol-phosphate aminotransferase subfamily.</text>
</comment>